<reference evidence="1 2" key="1">
    <citation type="submission" date="2021-03" db="EMBL/GenBank/DDBJ databases">
        <title>Sequencing the genomes of 1000 actinobacteria strains.</title>
        <authorList>
            <person name="Klenk H.-P."/>
        </authorList>
    </citation>
    <scope>NUCLEOTIDE SEQUENCE [LARGE SCALE GENOMIC DNA]</scope>
    <source>
        <strain evidence="1 2">DSM 46670</strain>
    </source>
</reference>
<accession>A0ABS4TDS8</accession>
<dbReference type="SUPFAM" id="SSF55073">
    <property type="entry name" value="Nucleotide cyclase"/>
    <property type="match status" value="1"/>
</dbReference>
<evidence type="ECO:0000313" key="1">
    <source>
        <dbReference type="EMBL" id="MBP2322149.1"/>
    </source>
</evidence>
<dbReference type="EMBL" id="JAGINW010000001">
    <property type="protein sequence ID" value="MBP2322149.1"/>
    <property type="molecule type" value="Genomic_DNA"/>
</dbReference>
<dbReference type="RefSeq" id="WP_209637425.1">
    <property type="nucleotide sequence ID" value="NZ_JAGINW010000001.1"/>
</dbReference>
<organism evidence="1 2">
    <name type="scientific">Kibdelosporangium banguiense</name>
    <dbReference type="NCBI Taxonomy" id="1365924"/>
    <lineage>
        <taxon>Bacteria</taxon>
        <taxon>Bacillati</taxon>
        <taxon>Actinomycetota</taxon>
        <taxon>Actinomycetes</taxon>
        <taxon>Pseudonocardiales</taxon>
        <taxon>Pseudonocardiaceae</taxon>
        <taxon>Kibdelosporangium</taxon>
    </lineage>
</organism>
<dbReference type="InterPro" id="IPR029787">
    <property type="entry name" value="Nucleotide_cyclase"/>
</dbReference>
<dbReference type="Proteomes" id="UP001519332">
    <property type="component" value="Unassembled WGS sequence"/>
</dbReference>
<dbReference type="Gene3D" id="3.30.70.1230">
    <property type="entry name" value="Nucleotide cyclase"/>
    <property type="match status" value="1"/>
</dbReference>
<protein>
    <submittedName>
        <fullName evidence="1">Uncharacterized protein</fullName>
    </submittedName>
</protein>
<comment type="caution">
    <text evidence="1">The sequence shown here is derived from an EMBL/GenBank/DDBJ whole genome shotgun (WGS) entry which is preliminary data.</text>
</comment>
<evidence type="ECO:0000313" key="2">
    <source>
        <dbReference type="Proteomes" id="UP001519332"/>
    </source>
</evidence>
<name>A0ABS4TDS8_9PSEU</name>
<sequence>MKPVGPSRRRLLVAADAVGYGRWHDYQQLAIQRHMIDILDYAAAMSKLRRGTWERQAVGDGELAVLPEDEPEHIVVDTFIRQVDVALARHNTLLLPEARLRLRFAVHFGRIMPGDNGYAGPGPVEVSRMLNSAPLRRAIAEIPEANLALMVSGNIFKDTIEPLHTTLRPAEFYRVHVMEKEFEADAWLWIPGLPYLTASGIEDIAQLPQGQD</sequence>
<keyword evidence="2" id="KW-1185">Reference proteome</keyword>
<proteinExistence type="predicted"/>
<gene>
    <name evidence="1" type="ORF">JOF56_002534</name>
</gene>